<name>A0A495DLE1_9PROT</name>
<evidence type="ECO:0000256" key="1">
    <source>
        <dbReference type="SAM" id="MobiDB-lite"/>
    </source>
</evidence>
<accession>A0A495DLE1</accession>
<dbReference type="SUPFAM" id="SSF52540">
    <property type="entry name" value="P-loop containing nucleoside triphosphate hydrolases"/>
    <property type="match status" value="1"/>
</dbReference>
<dbReference type="OrthoDB" id="7629357at2"/>
<dbReference type="InterPro" id="IPR027417">
    <property type="entry name" value="P-loop_NTPase"/>
</dbReference>
<proteinExistence type="predicted"/>
<dbReference type="GO" id="GO:0016740">
    <property type="term" value="F:transferase activity"/>
    <property type="evidence" value="ECO:0007669"/>
    <property type="project" value="UniProtKB-KW"/>
</dbReference>
<dbReference type="EMBL" id="RBIM01000001">
    <property type="protein sequence ID" value="RKR03738.1"/>
    <property type="molecule type" value="Genomic_DNA"/>
</dbReference>
<dbReference type="Pfam" id="PF13469">
    <property type="entry name" value="Sulfotransfer_3"/>
    <property type="match status" value="1"/>
</dbReference>
<feature type="region of interest" description="Disordered" evidence="1">
    <location>
        <begin position="1"/>
        <end position="23"/>
    </location>
</feature>
<evidence type="ECO:0000313" key="3">
    <source>
        <dbReference type="Proteomes" id="UP000273675"/>
    </source>
</evidence>
<sequence length="306" mass="33596">MTALTTRNAAIPASGGDGFTRSPTETIAGLSQGDLSRLATLLSQRPVGEPAPIRTIHHFACTGGTLIARGLQSQPNSLLLSEVDPLSTAQLNTQRSRFAPTDPILLARGALNPVDEGTAVEMFGAAVKVLYTRLNRTGRRLILRDHTHSQFCTDVDYGARPTLAAMLADVAPLRSIVTVRHPIDSYLALDQNGWRHFSPFSLEEYARRYLAFLAAYEDVAIIRYESFVSDPDETMRGICRRLELVYNPDWKALLSAVQLSGDSGRRGDKIAPRSRRAYSDDLVQEAQASTSYQALCLQLGYDSVLE</sequence>
<reference evidence="2 3" key="1">
    <citation type="submission" date="2018-10" db="EMBL/GenBank/DDBJ databases">
        <title>Genomic Encyclopedia of Type Strains, Phase IV (KMG-IV): sequencing the most valuable type-strain genomes for metagenomic binning, comparative biology and taxonomic classification.</title>
        <authorList>
            <person name="Goeker M."/>
        </authorList>
    </citation>
    <scope>NUCLEOTIDE SEQUENCE [LARGE SCALE GENOMIC DNA]</scope>
    <source>
        <strain evidence="2 3">DSM 4734</strain>
    </source>
</reference>
<dbReference type="Proteomes" id="UP000273675">
    <property type="component" value="Unassembled WGS sequence"/>
</dbReference>
<keyword evidence="2" id="KW-0808">Transferase</keyword>
<dbReference type="Gene3D" id="3.40.50.300">
    <property type="entry name" value="P-loop containing nucleotide triphosphate hydrolases"/>
    <property type="match status" value="1"/>
</dbReference>
<comment type="caution">
    <text evidence="2">The sequence shown here is derived from an EMBL/GenBank/DDBJ whole genome shotgun (WGS) entry which is preliminary data.</text>
</comment>
<dbReference type="AlphaFoldDB" id="A0A495DLE1"/>
<organism evidence="2 3">
    <name type="scientific">Maricaulis maris</name>
    <dbReference type="NCBI Taxonomy" id="74318"/>
    <lineage>
        <taxon>Bacteria</taxon>
        <taxon>Pseudomonadati</taxon>
        <taxon>Pseudomonadota</taxon>
        <taxon>Alphaproteobacteria</taxon>
        <taxon>Maricaulales</taxon>
        <taxon>Maricaulaceae</taxon>
        <taxon>Maricaulis</taxon>
    </lineage>
</organism>
<protein>
    <submittedName>
        <fullName evidence="2">Sulfotransferase family protein</fullName>
    </submittedName>
</protein>
<gene>
    <name evidence="2" type="ORF">C7435_0176</name>
</gene>
<evidence type="ECO:0000313" key="2">
    <source>
        <dbReference type="EMBL" id="RKR03738.1"/>
    </source>
</evidence>